<evidence type="ECO:0000256" key="2">
    <source>
        <dbReference type="ARBA" id="ARBA00022448"/>
    </source>
</evidence>
<comment type="subcellular location">
    <subcellularLocation>
        <location evidence="1 7">Cell membrane</location>
        <topology evidence="1 7">Multi-pass membrane protein</topology>
    </subcellularLocation>
</comment>
<gene>
    <name evidence="9" type="ORF">JOC47_000506</name>
</gene>
<dbReference type="SUPFAM" id="SSF161098">
    <property type="entry name" value="MetI-like"/>
    <property type="match status" value="1"/>
</dbReference>
<evidence type="ECO:0000256" key="6">
    <source>
        <dbReference type="ARBA" id="ARBA00023136"/>
    </source>
</evidence>
<dbReference type="CDD" id="cd06261">
    <property type="entry name" value="TM_PBP2"/>
    <property type="match status" value="1"/>
</dbReference>
<feature type="transmembrane region" description="Helical" evidence="7">
    <location>
        <begin position="170"/>
        <end position="189"/>
    </location>
</feature>
<sequence>MRLSKEKAPYLFISPFFILFAIFGAFPILFSFFLSFNQWDGLSAMQFVGFENYLLVLTDPWFWKSIKNTLVIFVLTTIPQHLIALSLAFILNSAKVKFKEFFRSAYFLPYITSSVAVSLIFMTLFGEHYGIINAVLKYVSNFPGVEMLFNLINAELPIRWLNSAKWLKPAIAILITWKFTGWNMIIYYAGIQKIPESLYEAAEVDGASLFDKFFRITLPLLKPIIFFGVTMSIIGNLRIFAEPMILTGGSGGPGQSGLTTAMYLYKTGFEWTQFGVGSSMAYILCALIVTLSLLNNKFFNKEI</sequence>
<feature type="domain" description="ABC transmembrane type-1" evidence="8">
    <location>
        <begin position="66"/>
        <end position="295"/>
    </location>
</feature>
<keyword evidence="3" id="KW-1003">Cell membrane</keyword>
<organism evidence="9 10">
    <name type="scientific">Halanaerobacter jeridensis</name>
    <dbReference type="NCBI Taxonomy" id="706427"/>
    <lineage>
        <taxon>Bacteria</taxon>
        <taxon>Bacillati</taxon>
        <taxon>Bacillota</taxon>
        <taxon>Clostridia</taxon>
        <taxon>Halanaerobiales</taxon>
        <taxon>Halobacteroidaceae</taxon>
        <taxon>Halanaerobacter</taxon>
    </lineage>
</organism>
<dbReference type="InterPro" id="IPR000515">
    <property type="entry name" value="MetI-like"/>
</dbReference>
<dbReference type="AlphaFoldDB" id="A0A939BR65"/>
<feature type="transmembrane region" description="Helical" evidence="7">
    <location>
        <begin position="70"/>
        <end position="94"/>
    </location>
</feature>
<accession>A0A939BR65</accession>
<dbReference type="PANTHER" id="PTHR30193:SF37">
    <property type="entry name" value="INNER MEMBRANE ABC TRANSPORTER PERMEASE PROTEIN YCJO"/>
    <property type="match status" value="1"/>
</dbReference>
<keyword evidence="2 7" id="KW-0813">Transport</keyword>
<feature type="transmembrane region" description="Helical" evidence="7">
    <location>
        <begin position="271"/>
        <end position="294"/>
    </location>
</feature>
<dbReference type="Proteomes" id="UP000774000">
    <property type="component" value="Unassembled WGS sequence"/>
</dbReference>
<dbReference type="PANTHER" id="PTHR30193">
    <property type="entry name" value="ABC TRANSPORTER PERMEASE PROTEIN"/>
    <property type="match status" value="1"/>
</dbReference>
<feature type="transmembrane region" description="Helical" evidence="7">
    <location>
        <begin position="106"/>
        <end position="126"/>
    </location>
</feature>
<evidence type="ECO:0000256" key="5">
    <source>
        <dbReference type="ARBA" id="ARBA00022989"/>
    </source>
</evidence>
<keyword evidence="6 7" id="KW-0472">Membrane</keyword>
<proteinExistence type="inferred from homology"/>
<comment type="similarity">
    <text evidence="7">Belongs to the binding-protein-dependent transport system permease family.</text>
</comment>
<evidence type="ECO:0000313" key="10">
    <source>
        <dbReference type="Proteomes" id="UP000774000"/>
    </source>
</evidence>
<dbReference type="EMBL" id="JAFBDQ010000002">
    <property type="protein sequence ID" value="MBM7555681.1"/>
    <property type="molecule type" value="Genomic_DNA"/>
</dbReference>
<keyword evidence="10" id="KW-1185">Reference proteome</keyword>
<keyword evidence="5 7" id="KW-1133">Transmembrane helix</keyword>
<feature type="transmembrane region" description="Helical" evidence="7">
    <location>
        <begin position="12"/>
        <end position="36"/>
    </location>
</feature>
<dbReference type="GO" id="GO:0005886">
    <property type="term" value="C:plasma membrane"/>
    <property type="evidence" value="ECO:0007669"/>
    <property type="project" value="UniProtKB-SubCell"/>
</dbReference>
<dbReference type="InterPro" id="IPR035906">
    <property type="entry name" value="MetI-like_sf"/>
</dbReference>
<dbReference type="InterPro" id="IPR051393">
    <property type="entry name" value="ABC_transporter_permease"/>
</dbReference>
<protein>
    <submittedName>
        <fullName evidence="9">Multiple sugar transport system permease protein</fullName>
    </submittedName>
</protein>
<feature type="transmembrane region" description="Helical" evidence="7">
    <location>
        <begin position="220"/>
        <end position="241"/>
    </location>
</feature>
<evidence type="ECO:0000256" key="7">
    <source>
        <dbReference type="RuleBase" id="RU363032"/>
    </source>
</evidence>
<dbReference type="Pfam" id="PF00528">
    <property type="entry name" value="BPD_transp_1"/>
    <property type="match status" value="1"/>
</dbReference>
<name>A0A939BR65_9FIRM</name>
<evidence type="ECO:0000256" key="1">
    <source>
        <dbReference type="ARBA" id="ARBA00004651"/>
    </source>
</evidence>
<dbReference type="PROSITE" id="PS50928">
    <property type="entry name" value="ABC_TM1"/>
    <property type="match status" value="1"/>
</dbReference>
<reference evidence="9" key="1">
    <citation type="submission" date="2021-01" db="EMBL/GenBank/DDBJ databases">
        <title>Genomic Encyclopedia of Type Strains, Phase IV (KMG-IV): sequencing the most valuable type-strain genomes for metagenomic binning, comparative biology and taxonomic classification.</title>
        <authorList>
            <person name="Goeker M."/>
        </authorList>
    </citation>
    <scope>NUCLEOTIDE SEQUENCE</scope>
    <source>
        <strain evidence="9">DSM 23230</strain>
    </source>
</reference>
<dbReference type="Gene3D" id="1.10.3720.10">
    <property type="entry name" value="MetI-like"/>
    <property type="match status" value="1"/>
</dbReference>
<keyword evidence="4 7" id="KW-0812">Transmembrane</keyword>
<evidence type="ECO:0000256" key="3">
    <source>
        <dbReference type="ARBA" id="ARBA00022475"/>
    </source>
</evidence>
<evidence type="ECO:0000313" key="9">
    <source>
        <dbReference type="EMBL" id="MBM7555681.1"/>
    </source>
</evidence>
<evidence type="ECO:0000259" key="8">
    <source>
        <dbReference type="PROSITE" id="PS50928"/>
    </source>
</evidence>
<dbReference type="GO" id="GO:0055085">
    <property type="term" value="P:transmembrane transport"/>
    <property type="evidence" value="ECO:0007669"/>
    <property type="project" value="InterPro"/>
</dbReference>
<comment type="caution">
    <text evidence="9">The sequence shown here is derived from an EMBL/GenBank/DDBJ whole genome shotgun (WGS) entry which is preliminary data.</text>
</comment>
<dbReference type="RefSeq" id="WP_204700404.1">
    <property type="nucleotide sequence ID" value="NZ_JAFBDQ010000002.1"/>
</dbReference>
<evidence type="ECO:0000256" key="4">
    <source>
        <dbReference type="ARBA" id="ARBA00022692"/>
    </source>
</evidence>
<keyword evidence="9" id="KW-0762">Sugar transport</keyword>